<accession>A0A7R9L1L4</accession>
<dbReference type="FunFam" id="2.60.260.20:FF:000003">
    <property type="entry name" value="DnaJ subfamily A member 2"/>
    <property type="match status" value="1"/>
</dbReference>
<dbReference type="GO" id="GO:0006457">
    <property type="term" value="P:protein folding"/>
    <property type="evidence" value="ECO:0007669"/>
    <property type="project" value="InterPro"/>
</dbReference>
<feature type="domain" description="CR-type" evidence="7">
    <location>
        <begin position="41"/>
        <end position="116"/>
    </location>
</feature>
<dbReference type="Gene3D" id="2.10.230.10">
    <property type="entry name" value="Heat shock protein DnaJ, cysteine-rich domain"/>
    <property type="match status" value="1"/>
</dbReference>
<dbReference type="EMBL" id="OC865151">
    <property type="protein sequence ID" value="CAD7632193.1"/>
    <property type="molecule type" value="Genomic_DNA"/>
</dbReference>
<evidence type="ECO:0000256" key="2">
    <source>
        <dbReference type="ARBA" id="ARBA00022737"/>
    </source>
</evidence>
<dbReference type="InterPro" id="IPR044713">
    <property type="entry name" value="DNJA1/2-like"/>
</dbReference>
<dbReference type="InterPro" id="IPR008971">
    <property type="entry name" value="HSP40/DnaJ_pept-bd"/>
</dbReference>
<keyword evidence="2" id="KW-0677">Repeat</keyword>
<keyword evidence="3 5" id="KW-0863">Zinc-finger</keyword>
<dbReference type="PANTHER" id="PTHR43888">
    <property type="entry name" value="DNAJ-LIKE-2, ISOFORM A-RELATED"/>
    <property type="match status" value="1"/>
</dbReference>
<dbReference type="Pfam" id="PF01556">
    <property type="entry name" value="DnaJ_C"/>
    <property type="match status" value="1"/>
</dbReference>
<dbReference type="InterPro" id="IPR002939">
    <property type="entry name" value="DnaJ_C"/>
</dbReference>
<keyword evidence="1 5" id="KW-0479">Metal-binding</keyword>
<keyword evidence="9" id="KW-1185">Reference proteome</keyword>
<feature type="region of interest" description="Disordered" evidence="6">
    <location>
        <begin position="281"/>
        <end position="305"/>
    </location>
</feature>
<dbReference type="SUPFAM" id="SSF49493">
    <property type="entry name" value="HSP40/DnaJ peptide-binding domain"/>
    <property type="match status" value="2"/>
</dbReference>
<sequence length="305" mass="34286">MMPFIVLNGGNEPLFSHSGRRQRSENTRHRLKVSLEDLYNGKDCELKIDRKIACNECNGIGGDPECQQRCRDCRGLGFIGHPFLQTTCERCSGKGLFFNQEDWCPLCAGNGVTEETKIAKVVIRKGMADKQKITLKGEGNREMDKEAGNVVVILDQRSNDRFKRIGNDLFYSQDISMTEALCGFAGDLQHLDGRHIRFASKPGDVLTPKAVKGVRGEGMPIYSSPHERGNLYIEFNVKFPENNFLPEEGLKQLETLLCQKREQMDINLMDENVEVVDLQDYSDDDNNNESHGAGCGQIPNSCHTH</sequence>
<dbReference type="InterPro" id="IPR001305">
    <property type="entry name" value="HSP_DnaJ_Cys-rich_dom"/>
</dbReference>
<dbReference type="Gene3D" id="2.60.260.20">
    <property type="entry name" value="Urease metallochaperone UreE, N-terminal domain"/>
    <property type="match status" value="2"/>
</dbReference>
<proteinExistence type="predicted"/>
<evidence type="ECO:0000256" key="6">
    <source>
        <dbReference type="SAM" id="MobiDB-lite"/>
    </source>
</evidence>
<dbReference type="CDD" id="cd10747">
    <property type="entry name" value="DnaJ_C"/>
    <property type="match status" value="1"/>
</dbReference>
<dbReference type="GO" id="GO:0030544">
    <property type="term" value="F:Hsp70 protein binding"/>
    <property type="evidence" value="ECO:0007669"/>
    <property type="project" value="InterPro"/>
</dbReference>
<dbReference type="InterPro" id="IPR036410">
    <property type="entry name" value="HSP_DnaJ_Cys-rich_dom_sf"/>
</dbReference>
<organism evidence="8">
    <name type="scientific">Medioppia subpectinata</name>
    <dbReference type="NCBI Taxonomy" id="1979941"/>
    <lineage>
        <taxon>Eukaryota</taxon>
        <taxon>Metazoa</taxon>
        <taxon>Ecdysozoa</taxon>
        <taxon>Arthropoda</taxon>
        <taxon>Chelicerata</taxon>
        <taxon>Arachnida</taxon>
        <taxon>Acari</taxon>
        <taxon>Acariformes</taxon>
        <taxon>Sarcoptiformes</taxon>
        <taxon>Oribatida</taxon>
        <taxon>Brachypylina</taxon>
        <taxon>Oppioidea</taxon>
        <taxon>Oppiidae</taxon>
        <taxon>Medioppia</taxon>
    </lineage>
</organism>
<gene>
    <name evidence="8" type="ORF">OSB1V03_LOCUS12598</name>
</gene>
<dbReference type="EMBL" id="CAJPIZ010010576">
    <property type="protein sequence ID" value="CAG2112623.1"/>
    <property type="molecule type" value="Genomic_DNA"/>
</dbReference>
<dbReference type="PROSITE" id="PS51188">
    <property type="entry name" value="ZF_CR"/>
    <property type="match status" value="1"/>
</dbReference>
<evidence type="ECO:0000256" key="4">
    <source>
        <dbReference type="ARBA" id="ARBA00022833"/>
    </source>
</evidence>
<dbReference type="Proteomes" id="UP000759131">
    <property type="component" value="Unassembled WGS sequence"/>
</dbReference>
<dbReference type="GO" id="GO:0051082">
    <property type="term" value="F:unfolded protein binding"/>
    <property type="evidence" value="ECO:0007669"/>
    <property type="project" value="InterPro"/>
</dbReference>
<evidence type="ECO:0000313" key="8">
    <source>
        <dbReference type="EMBL" id="CAD7632193.1"/>
    </source>
</evidence>
<evidence type="ECO:0000256" key="5">
    <source>
        <dbReference type="PROSITE-ProRule" id="PRU00546"/>
    </source>
</evidence>
<dbReference type="SUPFAM" id="SSF57938">
    <property type="entry name" value="DnaJ/Hsp40 cysteine-rich domain"/>
    <property type="match status" value="1"/>
</dbReference>
<name>A0A7R9L1L4_9ACAR</name>
<reference evidence="8" key="1">
    <citation type="submission" date="2020-11" db="EMBL/GenBank/DDBJ databases">
        <authorList>
            <person name="Tran Van P."/>
        </authorList>
    </citation>
    <scope>NUCLEOTIDE SEQUENCE</scope>
</reference>
<evidence type="ECO:0000256" key="3">
    <source>
        <dbReference type="ARBA" id="ARBA00022771"/>
    </source>
</evidence>
<evidence type="ECO:0000256" key="1">
    <source>
        <dbReference type="ARBA" id="ARBA00022723"/>
    </source>
</evidence>
<keyword evidence="4 5" id="KW-0862">Zinc</keyword>
<dbReference type="OrthoDB" id="550424at2759"/>
<evidence type="ECO:0000313" key="9">
    <source>
        <dbReference type="Proteomes" id="UP000759131"/>
    </source>
</evidence>
<dbReference type="AlphaFoldDB" id="A0A7R9L1L4"/>
<protein>
    <recommendedName>
        <fullName evidence="7">CR-type domain-containing protein</fullName>
    </recommendedName>
</protein>
<evidence type="ECO:0000259" key="7">
    <source>
        <dbReference type="PROSITE" id="PS51188"/>
    </source>
</evidence>
<feature type="zinc finger region" description="CR-type" evidence="5">
    <location>
        <begin position="41"/>
        <end position="116"/>
    </location>
</feature>
<dbReference type="GO" id="GO:0008270">
    <property type="term" value="F:zinc ion binding"/>
    <property type="evidence" value="ECO:0007669"/>
    <property type="project" value="UniProtKB-KW"/>
</dbReference>